<comment type="caution">
    <text evidence="2">The sequence shown here is derived from an EMBL/GenBank/DDBJ whole genome shotgun (WGS) entry which is preliminary data.</text>
</comment>
<dbReference type="AlphaFoldDB" id="A0A371FNC1"/>
<sequence length="150" mass="16990">MVALALVGVWELWGWVAWDICGANHSEEEDVEEQERAALEAISNDVGCCLLLEHYSFFGLGVATTWFSAGCCCIATWKFRSLCFNVSTSIVDSRRRVCEYRDPPCTWQNKLADNTRDGQVSKFYETCSQLVFVLGRLEQCCLRGRLSNLD</sequence>
<dbReference type="EMBL" id="QJKJ01008414">
    <property type="protein sequence ID" value="RDX79845.1"/>
    <property type="molecule type" value="Genomic_DNA"/>
</dbReference>
<evidence type="ECO:0000313" key="3">
    <source>
        <dbReference type="Proteomes" id="UP000257109"/>
    </source>
</evidence>
<evidence type="ECO:0000313" key="2">
    <source>
        <dbReference type="EMBL" id="RDX79845.1"/>
    </source>
</evidence>
<gene>
    <name evidence="2" type="ORF">CR513_39687</name>
</gene>
<proteinExistence type="predicted"/>
<feature type="chain" id="PRO_5016613502" evidence="1">
    <location>
        <begin position="18"/>
        <end position="150"/>
    </location>
</feature>
<feature type="signal peptide" evidence="1">
    <location>
        <begin position="1"/>
        <end position="17"/>
    </location>
</feature>
<keyword evidence="1" id="KW-0732">Signal</keyword>
<feature type="non-terminal residue" evidence="2">
    <location>
        <position position="1"/>
    </location>
</feature>
<protein>
    <submittedName>
        <fullName evidence="2">Uncharacterized protein</fullName>
    </submittedName>
</protein>
<organism evidence="2 3">
    <name type="scientific">Mucuna pruriens</name>
    <name type="common">Velvet bean</name>
    <name type="synonym">Dolichos pruriens</name>
    <dbReference type="NCBI Taxonomy" id="157652"/>
    <lineage>
        <taxon>Eukaryota</taxon>
        <taxon>Viridiplantae</taxon>
        <taxon>Streptophyta</taxon>
        <taxon>Embryophyta</taxon>
        <taxon>Tracheophyta</taxon>
        <taxon>Spermatophyta</taxon>
        <taxon>Magnoliopsida</taxon>
        <taxon>eudicotyledons</taxon>
        <taxon>Gunneridae</taxon>
        <taxon>Pentapetalae</taxon>
        <taxon>rosids</taxon>
        <taxon>fabids</taxon>
        <taxon>Fabales</taxon>
        <taxon>Fabaceae</taxon>
        <taxon>Papilionoideae</taxon>
        <taxon>50 kb inversion clade</taxon>
        <taxon>NPAAA clade</taxon>
        <taxon>indigoferoid/millettioid clade</taxon>
        <taxon>Phaseoleae</taxon>
        <taxon>Mucuna</taxon>
    </lineage>
</organism>
<evidence type="ECO:0000256" key="1">
    <source>
        <dbReference type="SAM" id="SignalP"/>
    </source>
</evidence>
<keyword evidence="3" id="KW-1185">Reference proteome</keyword>
<reference evidence="2" key="1">
    <citation type="submission" date="2018-05" db="EMBL/GenBank/DDBJ databases">
        <title>Draft genome of Mucuna pruriens seed.</title>
        <authorList>
            <person name="Nnadi N.E."/>
            <person name="Vos R."/>
            <person name="Hasami M.H."/>
            <person name="Devisetty U.K."/>
            <person name="Aguiy J.C."/>
        </authorList>
    </citation>
    <scope>NUCLEOTIDE SEQUENCE [LARGE SCALE GENOMIC DNA]</scope>
    <source>
        <strain evidence="2">JCA_2017</strain>
    </source>
</reference>
<dbReference type="Proteomes" id="UP000257109">
    <property type="component" value="Unassembled WGS sequence"/>
</dbReference>
<name>A0A371FNC1_MUCPR</name>
<accession>A0A371FNC1</accession>